<comment type="caution">
    <text evidence="8">The sequence shown here is derived from an EMBL/GenBank/DDBJ whole genome shotgun (WGS) entry which is preliminary data.</text>
</comment>
<dbReference type="Gene3D" id="4.10.830.10">
    <property type="entry name" value="30s Ribosomal Protein S14, Chain N"/>
    <property type="match status" value="1"/>
</dbReference>
<evidence type="ECO:0000256" key="6">
    <source>
        <dbReference type="ARBA" id="ARBA00047110"/>
    </source>
</evidence>
<dbReference type="GO" id="GO:0006412">
    <property type="term" value="P:translation"/>
    <property type="evidence" value="ECO:0007669"/>
    <property type="project" value="UniProtKB-UniRule"/>
</dbReference>
<evidence type="ECO:0000256" key="5">
    <source>
        <dbReference type="ARBA" id="ARBA00035167"/>
    </source>
</evidence>
<dbReference type="InterPro" id="IPR001209">
    <property type="entry name" value="Ribosomal_uS14"/>
</dbReference>
<dbReference type="AlphaFoldDB" id="A0A1S1Z372"/>
<dbReference type="PROSITE" id="PS00527">
    <property type="entry name" value="RIBOSOMAL_S14"/>
    <property type="match status" value="1"/>
</dbReference>
<dbReference type="Pfam" id="PF00253">
    <property type="entry name" value="Ribosomal_S14"/>
    <property type="match status" value="1"/>
</dbReference>
<comment type="similarity">
    <text evidence="2 7">Belongs to the universal ribosomal protein uS14 family.</text>
</comment>
<dbReference type="PANTHER" id="PTHR19836:SF19">
    <property type="entry name" value="SMALL RIBOSOMAL SUBUNIT PROTEIN US14M"/>
    <property type="match status" value="1"/>
</dbReference>
<keyword evidence="7" id="KW-0694">RNA-binding</keyword>
<evidence type="ECO:0000256" key="7">
    <source>
        <dbReference type="HAMAP-Rule" id="MF_00537"/>
    </source>
</evidence>
<comment type="subunit">
    <text evidence="6 7">Part of the 30S ribosomal subunit. Contacts proteins S3 and S10.</text>
</comment>
<gene>
    <name evidence="7" type="primary">rpsN</name>
    <name evidence="8" type="ORF">NH26_15995</name>
</gene>
<dbReference type="GO" id="GO:0005737">
    <property type="term" value="C:cytoplasm"/>
    <property type="evidence" value="ECO:0007669"/>
    <property type="project" value="UniProtKB-ARBA"/>
</dbReference>
<evidence type="ECO:0000256" key="3">
    <source>
        <dbReference type="ARBA" id="ARBA00022980"/>
    </source>
</evidence>
<dbReference type="SUPFAM" id="SSF57716">
    <property type="entry name" value="Glucocorticoid receptor-like (DNA-binding domain)"/>
    <property type="match status" value="1"/>
</dbReference>
<organism evidence="8 9">
    <name type="scientific">Flammeovirga pacifica</name>
    <dbReference type="NCBI Taxonomy" id="915059"/>
    <lineage>
        <taxon>Bacteria</taxon>
        <taxon>Pseudomonadati</taxon>
        <taxon>Bacteroidota</taxon>
        <taxon>Cytophagia</taxon>
        <taxon>Cytophagales</taxon>
        <taxon>Flammeovirgaceae</taxon>
        <taxon>Flammeovirga</taxon>
    </lineage>
</organism>
<keyword evidence="4 7" id="KW-0687">Ribonucleoprotein</keyword>
<proteinExistence type="inferred from homology"/>
<name>A0A1S1Z372_FLAPC</name>
<dbReference type="OrthoDB" id="9810484at2"/>
<dbReference type="GO" id="GO:0019843">
    <property type="term" value="F:rRNA binding"/>
    <property type="evidence" value="ECO:0007669"/>
    <property type="project" value="UniProtKB-UniRule"/>
</dbReference>
<dbReference type="GO" id="GO:0003735">
    <property type="term" value="F:structural constituent of ribosome"/>
    <property type="evidence" value="ECO:0007669"/>
    <property type="project" value="InterPro"/>
</dbReference>
<dbReference type="InterPro" id="IPR043140">
    <property type="entry name" value="Ribosomal_uS14_sf"/>
</dbReference>
<dbReference type="NCBIfam" id="NF006477">
    <property type="entry name" value="PRK08881.1"/>
    <property type="match status" value="1"/>
</dbReference>
<keyword evidence="7" id="KW-0699">rRNA-binding</keyword>
<evidence type="ECO:0000313" key="8">
    <source>
        <dbReference type="EMBL" id="OHX67736.1"/>
    </source>
</evidence>
<accession>A0A1S1Z372</accession>
<protein>
    <recommendedName>
        <fullName evidence="5 7">Small ribosomal subunit protein uS14</fullName>
    </recommendedName>
</protein>
<keyword evidence="9" id="KW-1185">Reference proteome</keyword>
<keyword evidence="3 7" id="KW-0689">Ribosomal protein</keyword>
<dbReference type="STRING" id="915059.NH26_15995"/>
<evidence type="ECO:0000256" key="2">
    <source>
        <dbReference type="ARBA" id="ARBA00009083"/>
    </source>
</evidence>
<sequence length="89" mass="10101">MAREAIKARERKRERLVAKYAAKRKALKEAGDWEGLDALPKNSSPVRLHNRCKLTGRPKGYMRKFGISRVTFREMASAGKIPGVTKSSW</sequence>
<dbReference type="InterPro" id="IPR023036">
    <property type="entry name" value="Ribosomal_uS14_bac/plastid"/>
</dbReference>
<dbReference type="HAMAP" id="MF_00537">
    <property type="entry name" value="Ribosomal_uS14_1"/>
    <property type="match status" value="1"/>
</dbReference>
<dbReference type="InterPro" id="IPR018271">
    <property type="entry name" value="Ribosomal_uS14_CS"/>
</dbReference>
<evidence type="ECO:0000256" key="4">
    <source>
        <dbReference type="ARBA" id="ARBA00023274"/>
    </source>
</evidence>
<dbReference type="Proteomes" id="UP000179797">
    <property type="component" value="Unassembled WGS sequence"/>
</dbReference>
<dbReference type="RefSeq" id="WP_044203093.1">
    <property type="nucleotide sequence ID" value="NZ_JRYR02000001.1"/>
</dbReference>
<reference evidence="8 9" key="1">
    <citation type="journal article" date="2012" name="Int. J. Syst. Evol. Microbiol.">
        <title>Flammeovirga pacifica sp. nov., isolated from deep-sea sediment.</title>
        <authorList>
            <person name="Xu H."/>
            <person name="Fu Y."/>
            <person name="Yang N."/>
            <person name="Ding Z."/>
            <person name="Lai Q."/>
            <person name="Zeng R."/>
        </authorList>
    </citation>
    <scope>NUCLEOTIDE SEQUENCE [LARGE SCALE GENOMIC DNA]</scope>
    <source>
        <strain evidence="9">DSM 24597 / LMG 26175 / WPAGA1</strain>
    </source>
</reference>
<evidence type="ECO:0000313" key="9">
    <source>
        <dbReference type="Proteomes" id="UP000179797"/>
    </source>
</evidence>
<evidence type="ECO:0000256" key="1">
    <source>
        <dbReference type="ARBA" id="ARBA00003686"/>
    </source>
</evidence>
<dbReference type="GO" id="GO:0015935">
    <property type="term" value="C:small ribosomal subunit"/>
    <property type="evidence" value="ECO:0007669"/>
    <property type="project" value="TreeGrafter"/>
</dbReference>
<dbReference type="PANTHER" id="PTHR19836">
    <property type="entry name" value="30S RIBOSOMAL PROTEIN S14"/>
    <property type="match status" value="1"/>
</dbReference>
<comment type="function">
    <text evidence="1 7">Binds 16S rRNA, required for the assembly of 30S particles and may also be responsible for determining the conformation of the 16S rRNA at the A site.</text>
</comment>
<dbReference type="EMBL" id="JRYR02000001">
    <property type="protein sequence ID" value="OHX67736.1"/>
    <property type="molecule type" value="Genomic_DNA"/>
</dbReference>